<name>A0A6G3QN37_9ACTN</name>
<sequence length="618" mass="61673">MSGDKNRPDPYQQEREEATTQNGALDAVMTMTRVVNPFNPLNPFPGTRGIHFASTNFEGYDLNDMVDIVESANPELLESAGEALLAARTAIEEAAEVLDGDIKKIDWEGEAHDSFQKWAKSLVTTAKGLATYAETVGTQVMAAGSGLASVRKSMPPRDSRTNPKTVDDIPVVQRIDTNEEFTAARKAEQDRQEAINQMYRLASFYTVSQGMMAKAEEPVFPKMPDVGIPAPPPSYVPVPPGAARETPMLGEVGTTPQGATATGATAAGSVAEPTLVKGASEPSTLPKPPVGTEINSVGTLPPQEAVRPSTGAAPPVTGGPAGQPGPVPPMAPNTMPPAVRGATGRVTGPGAVPASRIPPAAQGRIGGPGAQGPIGRVGPGVTNTGPGTGSAGPMGRATGPMGPMGRAAVPGQGAGSGNGPVGPIGRATGPVGPMGRAGVPGQGAGPGNSPVGRGIVGGVPRAAAPLPGPVGGVPRGASGPLGAAPAGRGGAPGRSGDGVVGGRPVVGASPGTGASRLPRSTVIGGERGATSGTSGQRPGRQGVIGAPEATANSGRTPRRPVAGPDGVVGTPMGRGSASRKSERSSEASTGQRGTSGDRTSAPGRERRRKRRDDASASD</sequence>
<reference evidence="2" key="1">
    <citation type="submission" date="2020-01" db="EMBL/GenBank/DDBJ databases">
        <title>Insect and environment-associated Actinomycetes.</title>
        <authorList>
            <person name="Currrie C."/>
            <person name="Chevrette M."/>
            <person name="Carlson C."/>
            <person name="Stubbendieck R."/>
            <person name="Wendt-Pienkowski E."/>
        </authorList>
    </citation>
    <scope>NUCLEOTIDE SEQUENCE</scope>
    <source>
        <strain evidence="2">SID14436</strain>
    </source>
</reference>
<dbReference type="InterPro" id="IPR038332">
    <property type="entry name" value="PPE_sf"/>
</dbReference>
<feature type="compositionally biased region" description="Gly residues" evidence="1">
    <location>
        <begin position="364"/>
        <end position="378"/>
    </location>
</feature>
<feature type="compositionally biased region" description="Low complexity" evidence="1">
    <location>
        <begin position="253"/>
        <end position="268"/>
    </location>
</feature>
<feature type="compositionally biased region" description="Basic and acidic residues" evidence="1">
    <location>
        <begin position="1"/>
        <end position="18"/>
    </location>
</feature>
<feature type="compositionally biased region" description="Polar residues" evidence="1">
    <location>
        <begin position="589"/>
        <end position="598"/>
    </location>
</feature>
<organism evidence="2">
    <name type="scientific">Streptomyces sp. SID14436</name>
    <dbReference type="NCBI Taxonomy" id="2706070"/>
    <lineage>
        <taxon>Bacteria</taxon>
        <taxon>Bacillati</taxon>
        <taxon>Actinomycetota</taxon>
        <taxon>Actinomycetes</taxon>
        <taxon>Kitasatosporales</taxon>
        <taxon>Streptomycetaceae</taxon>
        <taxon>Streptomyces</taxon>
    </lineage>
</organism>
<feature type="compositionally biased region" description="Gly residues" evidence="1">
    <location>
        <begin position="487"/>
        <end position="501"/>
    </location>
</feature>
<feature type="region of interest" description="Disordered" evidence="1">
    <location>
        <begin position="1"/>
        <end position="23"/>
    </location>
</feature>
<feature type="region of interest" description="Disordered" evidence="1">
    <location>
        <begin position="242"/>
        <end position="618"/>
    </location>
</feature>
<feature type="compositionally biased region" description="Low complexity" evidence="1">
    <location>
        <begin position="475"/>
        <end position="486"/>
    </location>
</feature>
<feature type="compositionally biased region" description="Low complexity" evidence="1">
    <location>
        <begin position="308"/>
        <end position="318"/>
    </location>
</feature>
<dbReference type="RefSeq" id="WP_164337348.1">
    <property type="nucleotide sequence ID" value="NZ_JAAGMD010000047.1"/>
</dbReference>
<dbReference type="AlphaFoldDB" id="A0A6G3QN37"/>
<feature type="compositionally biased region" description="Low complexity" evidence="1">
    <location>
        <begin position="502"/>
        <end position="511"/>
    </location>
</feature>
<feature type="compositionally biased region" description="Low complexity" evidence="1">
    <location>
        <begin position="450"/>
        <end position="465"/>
    </location>
</feature>
<dbReference type="Gene3D" id="1.20.1260.20">
    <property type="entry name" value="PPE superfamily"/>
    <property type="match status" value="1"/>
</dbReference>
<accession>A0A6G3QN37</accession>
<gene>
    <name evidence="2" type="ORF">G3I53_01590</name>
</gene>
<protein>
    <submittedName>
        <fullName evidence="2">Uncharacterized protein</fullName>
    </submittedName>
</protein>
<evidence type="ECO:0000256" key="1">
    <source>
        <dbReference type="SAM" id="MobiDB-lite"/>
    </source>
</evidence>
<feature type="compositionally biased region" description="Gly residues" evidence="1">
    <location>
        <begin position="412"/>
        <end position="422"/>
    </location>
</feature>
<comment type="caution">
    <text evidence="2">The sequence shown here is derived from an EMBL/GenBank/DDBJ whole genome shotgun (WGS) entry which is preliminary data.</text>
</comment>
<feature type="compositionally biased region" description="Pro residues" evidence="1">
    <location>
        <begin position="323"/>
        <end position="335"/>
    </location>
</feature>
<proteinExistence type="predicted"/>
<dbReference type="EMBL" id="JAAGMD010000047">
    <property type="protein sequence ID" value="NEA84791.1"/>
    <property type="molecule type" value="Genomic_DNA"/>
</dbReference>
<evidence type="ECO:0000313" key="2">
    <source>
        <dbReference type="EMBL" id="NEA84791.1"/>
    </source>
</evidence>